<sequence>MPAQYFILYKKRCQDQLIDRALSTTSHKYRSGGAWHWILLIEQYLYAFVYVLYDFLSMFNIISYLFMGTLHITALPQETIFFGLSVIYACCVHYMCRMPDLEQQYSALQQIMAQKPLEITKSALIYALIPLCPIVGFLTLSATAAFSPALAIALLFATGYFCYKHATQITVGSYSSWLQLSLFSSLQHFSRIINRQLQTFGVSTITPLLAFISNAVFLCVAVGYGAIYISSAVRKQIILNDLPSPPPSTASLHDPIASKAHP</sequence>
<evidence type="ECO:0000313" key="3">
    <source>
        <dbReference type="Proteomes" id="UP001320768"/>
    </source>
</evidence>
<proteinExistence type="predicted"/>
<feature type="transmembrane region" description="Helical" evidence="1">
    <location>
        <begin position="44"/>
        <end position="67"/>
    </location>
</feature>
<keyword evidence="1" id="KW-1133">Transmembrane helix</keyword>
<dbReference type="Proteomes" id="UP001320768">
    <property type="component" value="Unassembled WGS sequence"/>
</dbReference>
<reference evidence="2 3" key="1">
    <citation type="journal article" date="2022" name="Nat. Microbiol.">
        <title>The microbiome of a bacterivorous marine choanoflagellate contains a resource-demanding obligate bacterial associate.</title>
        <authorList>
            <person name="Needham D.M."/>
            <person name="Poirier C."/>
            <person name="Bachy C."/>
            <person name="George E.E."/>
            <person name="Wilken S."/>
            <person name="Yung C.C.M."/>
            <person name="Limardo A.J."/>
            <person name="Morando M."/>
            <person name="Sudek L."/>
            <person name="Malmstrom R.R."/>
            <person name="Keeling P.J."/>
            <person name="Santoro A.E."/>
            <person name="Worden A.Z."/>
        </authorList>
    </citation>
    <scope>NUCLEOTIDE SEQUENCE [LARGE SCALE GENOMIC DNA]</scope>
    <source>
        <strain evidence="2 3">Comchoano-2</strain>
    </source>
</reference>
<evidence type="ECO:0000256" key="1">
    <source>
        <dbReference type="SAM" id="Phobius"/>
    </source>
</evidence>
<feature type="transmembrane region" description="Helical" evidence="1">
    <location>
        <begin position="205"/>
        <end position="229"/>
    </location>
</feature>
<keyword evidence="1" id="KW-0812">Transmembrane</keyword>
<protein>
    <submittedName>
        <fullName evidence="2">Uncharacterized protein</fullName>
    </submittedName>
</protein>
<feature type="transmembrane region" description="Helical" evidence="1">
    <location>
        <begin position="117"/>
        <end position="138"/>
    </location>
</feature>
<name>A0ABT1L425_9GAMM</name>
<dbReference type="RefSeq" id="WP_258569043.1">
    <property type="nucleotide sequence ID" value="NZ_JAKUDN010000001.1"/>
</dbReference>
<comment type="caution">
    <text evidence="2">The sequence shown here is derived from an EMBL/GenBank/DDBJ whole genome shotgun (WGS) entry which is preliminary data.</text>
</comment>
<evidence type="ECO:0000313" key="2">
    <source>
        <dbReference type="EMBL" id="MCP8351935.1"/>
    </source>
</evidence>
<gene>
    <name evidence="2" type="ORF">MKS91_01325</name>
</gene>
<keyword evidence="3" id="KW-1185">Reference proteome</keyword>
<keyword evidence="1" id="KW-0472">Membrane</keyword>
<dbReference type="EMBL" id="JAKUDN010000001">
    <property type="protein sequence ID" value="MCP8351935.1"/>
    <property type="molecule type" value="Genomic_DNA"/>
</dbReference>
<organism evidence="2 3">
    <name type="scientific">Candidatus Synchoanobacter obligatus</name>
    <dbReference type="NCBI Taxonomy" id="2919597"/>
    <lineage>
        <taxon>Bacteria</taxon>
        <taxon>Pseudomonadati</taxon>
        <taxon>Pseudomonadota</taxon>
        <taxon>Gammaproteobacteria</taxon>
        <taxon>Candidatus Comchoanobacterales</taxon>
        <taxon>Candidatus Comchoanobacteraceae</taxon>
        <taxon>Candidatus Synchoanobacter</taxon>
    </lineage>
</organism>
<accession>A0ABT1L425</accession>